<gene>
    <name evidence="2" type="ORF">NDU88_005301</name>
</gene>
<evidence type="ECO:0000313" key="3">
    <source>
        <dbReference type="Proteomes" id="UP001066276"/>
    </source>
</evidence>
<comment type="caution">
    <text evidence="2">The sequence shown here is derived from an EMBL/GenBank/DDBJ whole genome shotgun (WGS) entry which is preliminary data.</text>
</comment>
<dbReference type="Proteomes" id="UP001066276">
    <property type="component" value="Chromosome 4_2"/>
</dbReference>
<protein>
    <submittedName>
        <fullName evidence="2">Uncharacterized protein</fullName>
    </submittedName>
</protein>
<accession>A0AAV7SLD8</accession>
<evidence type="ECO:0000313" key="2">
    <source>
        <dbReference type="EMBL" id="KAJ1164868.1"/>
    </source>
</evidence>
<proteinExistence type="predicted"/>
<organism evidence="2 3">
    <name type="scientific">Pleurodeles waltl</name>
    <name type="common">Iberian ribbed newt</name>
    <dbReference type="NCBI Taxonomy" id="8319"/>
    <lineage>
        <taxon>Eukaryota</taxon>
        <taxon>Metazoa</taxon>
        <taxon>Chordata</taxon>
        <taxon>Craniata</taxon>
        <taxon>Vertebrata</taxon>
        <taxon>Euteleostomi</taxon>
        <taxon>Amphibia</taxon>
        <taxon>Batrachia</taxon>
        <taxon>Caudata</taxon>
        <taxon>Salamandroidea</taxon>
        <taxon>Salamandridae</taxon>
        <taxon>Pleurodelinae</taxon>
        <taxon>Pleurodeles</taxon>
    </lineage>
</organism>
<dbReference type="AlphaFoldDB" id="A0AAV7SLD8"/>
<feature type="compositionally biased region" description="Polar residues" evidence="1">
    <location>
        <begin position="117"/>
        <end position="127"/>
    </location>
</feature>
<reference evidence="2" key="1">
    <citation type="journal article" date="2022" name="bioRxiv">
        <title>Sequencing and chromosome-scale assembly of the giantPleurodeles waltlgenome.</title>
        <authorList>
            <person name="Brown T."/>
            <person name="Elewa A."/>
            <person name="Iarovenko S."/>
            <person name="Subramanian E."/>
            <person name="Araus A.J."/>
            <person name="Petzold A."/>
            <person name="Susuki M."/>
            <person name="Suzuki K.-i.T."/>
            <person name="Hayashi T."/>
            <person name="Toyoda A."/>
            <person name="Oliveira C."/>
            <person name="Osipova E."/>
            <person name="Leigh N.D."/>
            <person name="Simon A."/>
            <person name="Yun M.H."/>
        </authorList>
    </citation>
    <scope>NUCLEOTIDE SEQUENCE</scope>
    <source>
        <strain evidence="2">20211129_DDA</strain>
        <tissue evidence="2">Liver</tissue>
    </source>
</reference>
<name>A0AAV7SLD8_PLEWA</name>
<keyword evidence="3" id="KW-1185">Reference proteome</keyword>
<dbReference type="EMBL" id="JANPWB010000008">
    <property type="protein sequence ID" value="KAJ1164868.1"/>
    <property type="molecule type" value="Genomic_DNA"/>
</dbReference>
<feature type="region of interest" description="Disordered" evidence="1">
    <location>
        <begin position="95"/>
        <end position="127"/>
    </location>
</feature>
<sequence length="127" mass="14139">MITGRKLAITPAVALLGSFPRPHSKKVTNKFIDLALILARREITMHWKDPRGPRALTWKDTLTKWAEAEGEALRLEPTKGAGSAEGVPQWDSILDRLKNLTTDSQEQDTTSEKSDSAENNNTNSLRD</sequence>
<feature type="compositionally biased region" description="Polar residues" evidence="1">
    <location>
        <begin position="99"/>
        <end position="108"/>
    </location>
</feature>
<evidence type="ECO:0000256" key="1">
    <source>
        <dbReference type="SAM" id="MobiDB-lite"/>
    </source>
</evidence>